<sequence length="167" mass="18744">MGFFDRLTGTRRPGGEVAPRPAEDIRELLLGLNGPDVPYVVRDGAPEGVDLVAEWRLLEPAWQTFFARAQLSRRIRIRMNFALPGHEVRALDEHWKVKWAGGVPISTEYGRGPVKTTSRQWTIGRGNGGGPEVVETFRFDSSELKEPLRDTVLGAGWTWRGLVLRNP</sequence>
<gene>
    <name evidence="1" type="ORF">NMN56_004875</name>
</gene>
<protein>
    <recommendedName>
        <fullName evidence="3">DUF4166 domain-containing protein</fullName>
    </recommendedName>
</protein>
<reference evidence="1 2" key="1">
    <citation type="submission" date="2023-05" db="EMBL/GenBank/DDBJ databases">
        <title>Streptantibioticus silvisoli sp. nov., acidotolerant actinomycetes 1 from pine litter.</title>
        <authorList>
            <person name="Swiecimska M."/>
            <person name="Golinska P."/>
            <person name="Sangal V."/>
            <person name="Wachnowicz B."/>
            <person name="Goodfellow M."/>
        </authorList>
    </citation>
    <scope>NUCLEOTIDE SEQUENCE [LARGE SCALE GENOMIC DNA]</scope>
    <source>
        <strain evidence="1 2">DSM 42109</strain>
    </source>
</reference>
<evidence type="ECO:0000313" key="2">
    <source>
        <dbReference type="Proteomes" id="UP001214441"/>
    </source>
</evidence>
<dbReference type="EMBL" id="JANCPR020000004">
    <property type="protein sequence ID" value="MDJ1131297.1"/>
    <property type="molecule type" value="Genomic_DNA"/>
</dbReference>
<comment type="caution">
    <text evidence="1">The sequence shown here is derived from an EMBL/GenBank/DDBJ whole genome shotgun (WGS) entry which is preliminary data.</text>
</comment>
<proteinExistence type="predicted"/>
<evidence type="ECO:0000313" key="1">
    <source>
        <dbReference type="EMBL" id="MDJ1131297.1"/>
    </source>
</evidence>
<name>A0ABT6ZQG4_9ACTN</name>
<evidence type="ECO:0008006" key="3">
    <source>
        <dbReference type="Google" id="ProtNLM"/>
    </source>
</evidence>
<accession>A0ABT6ZQG4</accession>
<keyword evidence="2" id="KW-1185">Reference proteome</keyword>
<dbReference type="Proteomes" id="UP001214441">
    <property type="component" value="Unassembled WGS sequence"/>
</dbReference>
<organism evidence="1 2">
    <name type="scientific">Streptomyces iconiensis</name>
    <dbReference type="NCBI Taxonomy" id="1384038"/>
    <lineage>
        <taxon>Bacteria</taxon>
        <taxon>Bacillati</taxon>
        <taxon>Actinomycetota</taxon>
        <taxon>Actinomycetes</taxon>
        <taxon>Kitasatosporales</taxon>
        <taxon>Streptomycetaceae</taxon>
        <taxon>Streptomyces</taxon>
    </lineage>
</organism>
<dbReference type="RefSeq" id="WP_274039124.1">
    <property type="nucleotide sequence ID" value="NZ_JANCPR020000004.1"/>
</dbReference>